<name>A0A8K0PHZ2_9PEZI</name>
<organism evidence="1 2">
    <name type="scientific">Elsinoe batatas</name>
    <dbReference type="NCBI Taxonomy" id="2601811"/>
    <lineage>
        <taxon>Eukaryota</taxon>
        <taxon>Fungi</taxon>
        <taxon>Dikarya</taxon>
        <taxon>Ascomycota</taxon>
        <taxon>Pezizomycotina</taxon>
        <taxon>Dothideomycetes</taxon>
        <taxon>Dothideomycetidae</taxon>
        <taxon>Myriangiales</taxon>
        <taxon>Elsinoaceae</taxon>
        <taxon>Elsinoe</taxon>
    </lineage>
</organism>
<comment type="caution">
    <text evidence="1">The sequence shown here is derived from an EMBL/GenBank/DDBJ whole genome shotgun (WGS) entry which is preliminary data.</text>
</comment>
<reference evidence="1" key="1">
    <citation type="submission" date="2021-07" db="EMBL/GenBank/DDBJ databases">
        <title>Elsinoe batatas strain:CRI-CJ2 Genome sequencing and assembly.</title>
        <authorList>
            <person name="Huang L."/>
        </authorList>
    </citation>
    <scope>NUCLEOTIDE SEQUENCE</scope>
    <source>
        <strain evidence="1">CRI-CJ2</strain>
    </source>
</reference>
<accession>A0A8K0PHZ2</accession>
<sequence>MTYQLSRTSSPMRGTSARVSGHLKATVSVELYETFQQTALGPHANSFEDELYVSLITLTLSLDDIDKPRQCTEHGLDDYDDTADNDIVY</sequence>
<protein>
    <submittedName>
        <fullName evidence="1">Uncharacterized protein</fullName>
    </submittedName>
</protein>
<gene>
    <name evidence="1" type="ORF">KVT40_002190</name>
</gene>
<evidence type="ECO:0000313" key="1">
    <source>
        <dbReference type="EMBL" id="KAG8630571.1"/>
    </source>
</evidence>
<dbReference type="Proteomes" id="UP000809789">
    <property type="component" value="Unassembled WGS sequence"/>
</dbReference>
<dbReference type="EMBL" id="JAESVG020000002">
    <property type="protein sequence ID" value="KAG8630571.1"/>
    <property type="molecule type" value="Genomic_DNA"/>
</dbReference>
<proteinExistence type="predicted"/>
<dbReference type="AlphaFoldDB" id="A0A8K0PHZ2"/>
<evidence type="ECO:0000313" key="2">
    <source>
        <dbReference type="Proteomes" id="UP000809789"/>
    </source>
</evidence>
<keyword evidence="2" id="KW-1185">Reference proteome</keyword>